<accession>A0A1V2LCI3</accession>
<dbReference type="SMART" id="SM01296">
    <property type="entry name" value="N2227"/>
    <property type="match status" value="1"/>
</dbReference>
<evidence type="ECO:0000256" key="3">
    <source>
        <dbReference type="ARBA" id="ARBA00022603"/>
    </source>
</evidence>
<dbReference type="AlphaFoldDB" id="A0A1V2LCI3"/>
<dbReference type="PANTHER" id="PTHR12303:SF6">
    <property type="entry name" value="CARNOSINE N-METHYLTRANSFERASE"/>
    <property type="match status" value="1"/>
</dbReference>
<name>A0A1V2LCI3_CYBFA</name>
<comment type="similarity">
    <text evidence="1">Belongs to the carnosine N-methyltransferase family.</text>
</comment>
<evidence type="ECO:0000313" key="7">
    <source>
        <dbReference type="Proteomes" id="UP000189513"/>
    </source>
</evidence>
<evidence type="ECO:0000256" key="5">
    <source>
        <dbReference type="ARBA" id="ARBA00022691"/>
    </source>
</evidence>
<dbReference type="Proteomes" id="UP000189513">
    <property type="component" value="Unassembled WGS sequence"/>
</dbReference>
<keyword evidence="3 6" id="KW-0489">Methyltransferase</keyword>
<dbReference type="VEuPathDB" id="FungiDB:BON22_1564"/>
<evidence type="ECO:0000256" key="1">
    <source>
        <dbReference type="ARBA" id="ARBA00010086"/>
    </source>
</evidence>
<dbReference type="EC" id="2.1.1.22" evidence="2"/>
<keyword evidence="7" id="KW-1185">Reference proteome</keyword>
<dbReference type="OMA" id="EFWVAKK"/>
<dbReference type="EMBL" id="MPUK01000002">
    <property type="protein sequence ID" value="ONH68771.1"/>
    <property type="molecule type" value="Genomic_DNA"/>
</dbReference>
<comment type="caution">
    <text evidence="6">The sequence shown here is derived from an EMBL/GenBank/DDBJ whole genome shotgun (WGS) entry which is preliminary data.</text>
</comment>
<dbReference type="GO" id="GO:0030735">
    <property type="term" value="F:carnosine N-methyltransferase activity"/>
    <property type="evidence" value="ECO:0007669"/>
    <property type="project" value="UniProtKB-EC"/>
</dbReference>
<dbReference type="SUPFAM" id="SSF53335">
    <property type="entry name" value="S-adenosyl-L-methionine-dependent methyltransferases"/>
    <property type="match status" value="1"/>
</dbReference>
<sequence length="354" mass="41349">MEQEEQRALKDVLTAFYNYEQHARREILIPKQRKFDSLTLEEQTLIPWFTDYIRTLEHCIRQNGEFCRTLATTVASQWGVEDPPTEWGSAKYSDYDKVKYVFKQMVREWSSEGKLEREVAFTRFFQVLETEYPQFDKRQSVKILVPGSGLGRLNYECVKRGYWCQGNEFSYHMLLASNYVLNKLMSIASGSFTDLYGPNDLSTSRHFSQEPQAAEFRQYNKGQFQCVITNFFIDTSPNVIEYLKTLHHCLSDNGLWLNFGPLLWHFEDADDTEEIIHPDGSKHVSPISGLEMSLEDLITLAERWFIFEKRESAIDCSYSSDTRAMGGWRYKCEYWVARKRDVVEGTDLTGGMTI</sequence>
<proteinExistence type="inferred from homology"/>
<keyword evidence="5" id="KW-0949">S-adenosyl-L-methionine</keyword>
<dbReference type="InterPro" id="IPR012901">
    <property type="entry name" value="CARME"/>
</dbReference>
<dbReference type="Pfam" id="PF07942">
    <property type="entry name" value="CARME"/>
    <property type="match status" value="1"/>
</dbReference>
<gene>
    <name evidence="6" type="ORF">BON22_1564</name>
</gene>
<keyword evidence="4 6" id="KW-0808">Transferase</keyword>
<dbReference type="STRING" id="36022.A0A1V2LCI3"/>
<dbReference type="GO" id="GO:0032259">
    <property type="term" value="P:methylation"/>
    <property type="evidence" value="ECO:0007669"/>
    <property type="project" value="UniProtKB-KW"/>
</dbReference>
<dbReference type="PANTHER" id="PTHR12303">
    <property type="entry name" value="CARNOSINE N-METHYLTRANSFERASE"/>
    <property type="match status" value="1"/>
</dbReference>
<evidence type="ECO:0000256" key="2">
    <source>
        <dbReference type="ARBA" id="ARBA00012003"/>
    </source>
</evidence>
<evidence type="ECO:0000256" key="4">
    <source>
        <dbReference type="ARBA" id="ARBA00022679"/>
    </source>
</evidence>
<dbReference type="InterPro" id="IPR029063">
    <property type="entry name" value="SAM-dependent_MTases_sf"/>
</dbReference>
<evidence type="ECO:0000313" key="6">
    <source>
        <dbReference type="EMBL" id="ONH68771.1"/>
    </source>
</evidence>
<organism evidence="6 7">
    <name type="scientific">Cyberlindnera fabianii</name>
    <name type="common">Yeast</name>
    <name type="synonym">Hansenula fabianii</name>
    <dbReference type="NCBI Taxonomy" id="36022"/>
    <lineage>
        <taxon>Eukaryota</taxon>
        <taxon>Fungi</taxon>
        <taxon>Dikarya</taxon>
        <taxon>Ascomycota</taxon>
        <taxon>Saccharomycotina</taxon>
        <taxon>Saccharomycetes</taxon>
        <taxon>Phaffomycetales</taxon>
        <taxon>Phaffomycetaceae</taxon>
        <taxon>Cyberlindnera</taxon>
    </lineage>
</organism>
<reference evidence="7" key="1">
    <citation type="journal article" date="2017" name="Genome Announc.">
        <title>Genome sequences of Cyberlindnera fabianii 65, Pichia kudriavzevii 129, and Saccharomyces cerevisiae 131 isolated from fermented masau fruits in Zimbabwe.</title>
        <authorList>
            <person name="van Rijswijck I.M.H."/>
            <person name="Derks M.F.L."/>
            <person name="Abee T."/>
            <person name="de Ridder D."/>
            <person name="Smid E.J."/>
        </authorList>
    </citation>
    <scope>NUCLEOTIDE SEQUENCE [LARGE SCALE GENOMIC DNA]</scope>
    <source>
        <strain evidence="7">65</strain>
    </source>
</reference>
<protein>
    <recommendedName>
        <fullName evidence="2">carnosine N-methyltransferase</fullName>
        <ecNumber evidence="2">2.1.1.22</ecNumber>
    </recommendedName>
</protein>